<dbReference type="AlphaFoldDB" id="A0AAD9N365"/>
<dbReference type="EMBL" id="JAODUP010000287">
    <property type="protein sequence ID" value="KAK2153758.1"/>
    <property type="molecule type" value="Genomic_DNA"/>
</dbReference>
<keyword evidence="2" id="KW-0479">Metal-binding</keyword>
<protein>
    <recommendedName>
        <fullName evidence="5">Zinc finger ZPR1-type domain-containing protein</fullName>
    </recommendedName>
</protein>
<evidence type="ECO:0000259" key="5">
    <source>
        <dbReference type="SMART" id="SM00709"/>
    </source>
</evidence>
<gene>
    <name evidence="6" type="ORF">LSH36_287g03012</name>
</gene>
<dbReference type="Proteomes" id="UP001208570">
    <property type="component" value="Unassembled WGS sequence"/>
</dbReference>
<evidence type="ECO:0000256" key="1">
    <source>
        <dbReference type="ARBA" id="ARBA00008354"/>
    </source>
</evidence>
<dbReference type="GO" id="GO:0008270">
    <property type="term" value="F:zinc ion binding"/>
    <property type="evidence" value="ECO:0007669"/>
    <property type="project" value="UniProtKB-KW"/>
</dbReference>
<keyword evidence="4" id="KW-0862">Zinc</keyword>
<accession>A0AAD9N365</accession>
<evidence type="ECO:0000256" key="4">
    <source>
        <dbReference type="ARBA" id="ARBA00022833"/>
    </source>
</evidence>
<reference evidence="6" key="1">
    <citation type="journal article" date="2023" name="Mol. Biol. Evol.">
        <title>Third-Generation Sequencing Reveals the Adaptive Role of the Epigenome in Three Deep-Sea Polychaetes.</title>
        <authorList>
            <person name="Perez M."/>
            <person name="Aroh O."/>
            <person name="Sun Y."/>
            <person name="Lan Y."/>
            <person name="Juniper S.K."/>
            <person name="Young C.R."/>
            <person name="Angers B."/>
            <person name="Qian P.Y."/>
        </authorList>
    </citation>
    <scope>NUCLEOTIDE SEQUENCE</scope>
    <source>
        <strain evidence="6">P08H-3</strain>
    </source>
</reference>
<organism evidence="6 7">
    <name type="scientific">Paralvinella palmiformis</name>
    <dbReference type="NCBI Taxonomy" id="53620"/>
    <lineage>
        <taxon>Eukaryota</taxon>
        <taxon>Metazoa</taxon>
        <taxon>Spiralia</taxon>
        <taxon>Lophotrochozoa</taxon>
        <taxon>Annelida</taxon>
        <taxon>Polychaeta</taxon>
        <taxon>Sedentaria</taxon>
        <taxon>Canalipalpata</taxon>
        <taxon>Terebellida</taxon>
        <taxon>Terebelliformia</taxon>
        <taxon>Alvinellidae</taxon>
        <taxon>Paralvinella</taxon>
    </lineage>
</organism>
<feature type="domain" description="Zinc finger ZPR1-type" evidence="5">
    <location>
        <begin position="1"/>
        <end position="85"/>
    </location>
</feature>
<sequence length="125" mass="13856">MATACDICGNRENEVKGGAGIEEKGTKITLKLQTNNPFFIGDGAAEDTKGNMEKFLKKLDALITGEVTNFTFILDDSAGNSYLQNLCTPEPDPQITIEQYTRNDVQNDRLGLLDMKTENYRNDES</sequence>
<evidence type="ECO:0000256" key="2">
    <source>
        <dbReference type="ARBA" id="ARBA00022723"/>
    </source>
</evidence>
<dbReference type="SMART" id="SM00709">
    <property type="entry name" value="Zpr1"/>
    <property type="match status" value="1"/>
</dbReference>
<name>A0AAD9N365_9ANNE</name>
<comment type="similarity">
    <text evidence="1">Belongs to the ZPR1 family.</text>
</comment>
<dbReference type="InterPro" id="IPR004457">
    <property type="entry name" value="Znf_ZPR1"/>
</dbReference>
<dbReference type="InterPro" id="IPR042451">
    <property type="entry name" value="ZPR1_A/B_dom"/>
</dbReference>
<dbReference type="Gene3D" id="2.60.120.1040">
    <property type="entry name" value="ZPR1, A/B domain"/>
    <property type="match status" value="1"/>
</dbReference>
<evidence type="ECO:0000313" key="7">
    <source>
        <dbReference type="Proteomes" id="UP001208570"/>
    </source>
</evidence>
<dbReference type="InterPro" id="IPR056180">
    <property type="entry name" value="ZPR1_jr_dom"/>
</dbReference>
<dbReference type="InterPro" id="IPR040141">
    <property type="entry name" value="ZPR1"/>
</dbReference>
<comment type="caution">
    <text evidence="6">The sequence shown here is derived from an EMBL/GenBank/DDBJ whole genome shotgun (WGS) entry which is preliminary data.</text>
</comment>
<proteinExistence type="inferred from homology"/>
<dbReference type="PANTHER" id="PTHR10876:SF0">
    <property type="entry name" value="ZINC FINGER PROTEIN ZPR1"/>
    <property type="match status" value="1"/>
</dbReference>
<dbReference type="Pfam" id="PF22794">
    <property type="entry name" value="jr-ZPR1"/>
    <property type="match status" value="1"/>
</dbReference>
<keyword evidence="3" id="KW-0863">Zinc-finger</keyword>
<dbReference type="GO" id="GO:0005634">
    <property type="term" value="C:nucleus"/>
    <property type="evidence" value="ECO:0007669"/>
    <property type="project" value="TreeGrafter"/>
</dbReference>
<evidence type="ECO:0000313" key="6">
    <source>
        <dbReference type="EMBL" id="KAK2153758.1"/>
    </source>
</evidence>
<dbReference type="PANTHER" id="PTHR10876">
    <property type="entry name" value="ZINC FINGER PROTEIN ZPR1"/>
    <property type="match status" value="1"/>
</dbReference>
<keyword evidence="7" id="KW-1185">Reference proteome</keyword>
<evidence type="ECO:0000256" key="3">
    <source>
        <dbReference type="ARBA" id="ARBA00022771"/>
    </source>
</evidence>